<name>A0A1M6G6K7_9BACE</name>
<reference evidence="3" key="1">
    <citation type="submission" date="2016-11" db="EMBL/GenBank/DDBJ databases">
        <authorList>
            <person name="Varghese N."/>
            <person name="Submissions S."/>
        </authorList>
    </citation>
    <scope>NUCLEOTIDE SEQUENCE [LARGE SCALE GENOMIC DNA]</scope>
    <source>
        <strain evidence="3">DSM 26884</strain>
    </source>
</reference>
<accession>A0A1M6G6K7</accession>
<proteinExistence type="predicted"/>
<dbReference type="EMBL" id="FQZN01000014">
    <property type="protein sequence ID" value="SHJ05572.1"/>
    <property type="molecule type" value="Genomic_DNA"/>
</dbReference>
<evidence type="ECO:0000313" key="2">
    <source>
        <dbReference type="EMBL" id="SHJ05572.1"/>
    </source>
</evidence>
<evidence type="ECO:0000313" key="3">
    <source>
        <dbReference type="Proteomes" id="UP000184192"/>
    </source>
</evidence>
<evidence type="ECO:0000256" key="1">
    <source>
        <dbReference type="SAM" id="MobiDB-lite"/>
    </source>
</evidence>
<feature type="region of interest" description="Disordered" evidence="1">
    <location>
        <begin position="82"/>
        <end position="118"/>
    </location>
</feature>
<keyword evidence="3" id="KW-1185">Reference proteome</keyword>
<sequence>MLNTNYYYLCPVPQKTNGRLKKHSDIKPVISESSSLHPLLLTLFAACTNQEGLPAQGQELPEGKCPLIIGLNVATTSANAGMTNDSYSPNNNMNHFKSINYGKKHPQSVESGQHHHHR</sequence>
<dbReference type="GeneID" id="92715065"/>
<dbReference type="RefSeq" id="WP_139261864.1">
    <property type="nucleotide sequence ID" value="NZ_FQZN01000014.1"/>
</dbReference>
<dbReference type="Proteomes" id="UP000184192">
    <property type="component" value="Unassembled WGS sequence"/>
</dbReference>
<organism evidence="2 3">
    <name type="scientific">Bacteroides stercorirosoris</name>
    <dbReference type="NCBI Taxonomy" id="871324"/>
    <lineage>
        <taxon>Bacteria</taxon>
        <taxon>Pseudomonadati</taxon>
        <taxon>Bacteroidota</taxon>
        <taxon>Bacteroidia</taxon>
        <taxon>Bacteroidales</taxon>
        <taxon>Bacteroidaceae</taxon>
        <taxon>Bacteroides</taxon>
    </lineage>
</organism>
<feature type="compositionally biased region" description="Polar residues" evidence="1">
    <location>
        <begin position="82"/>
        <end position="97"/>
    </location>
</feature>
<dbReference type="AlphaFoldDB" id="A0A1M6G6K7"/>
<gene>
    <name evidence="2" type="ORF">SAMN05444350_11428</name>
</gene>
<protein>
    <submittedName>
        <fullName evidence="2">Uncharacterized protein</fullName>
    </submittedName>
</protein>